<evidence type="ECO:0000313" key="4">
    <source>
        <dbReference type="Proteomes" id="UP000251545"/>
    </source>
</evidence>
<keyword evidence="1" id="KW-0732">Signal</keyword>
<dbReference type="Proteomes" id="UP000251545">
    <property type="component" value="Unassembled WGS sequence"/>
</dbReference>
<feature type="chain" id="PRO_5016834715" description="Cadherin domain-containing protein" evidence="1">
    <location>
        <begin position="22"/>
        <end position="470"/>
    </location>
</feature>
<gene>
    <name evidence="3" type="ORF">CLV33_10588</name>
</gene>
<organism evidence="3 4">
    <name type="scientific">Jejuia pallidilutea</name>
    <dbReference type="NCBI Taxonomy" id="504487"/>
    <lineage>
        <taxon>Bacteria</taxon>
        <taxon>Pseudomonadati</taxon>
        <taxon>Bacteroidota</taxon>
        <taxon>Flavobacteriia</taxon>
        <taxon>Flavobacteriales</taxon>
        <taxon>Flavobacteriaceae</taxon>
        <taxon>Jejuia</taxon>
    </lineage>
</organism>
<name>A0A362WZ88_9FLAO</name>
<dbReference type="EMBL" id="PVEO01000005">
    <property type="protein sequence ID" value="PQV48238.1"/>
    <property type="molecule type" value="Genomic_DNA"/>
</dbReference>
<protein>
    <recommendedName>
        <fullName evidence="2">Cadherin domain-containing protein</fullName>
    </recommendedName>
</protein>
<feature type="domain" description="Cadherin" evidence="2">
    <location>
        <begin position="87"/>
        <end position="248"/>
    </location>
</feature>
<reference evidence="3 4" key="1">
    <citation type="submission" date="2018-02" db="EMBL/GenBank/DDBJ databases">
        <title>Genomic Encyclopedia of Archaeal and Bacterial Type Strains, Phase II (KMG-II): from individual species to whole genera.</title>
        <authorList>
            <person name="Goeker M."/>
        </authorList>
    </citation>
    <scope>NUCLEOTIDE SEQUENCE [LARGE SCALE GENOMIC DNA]</scope>
    <source>
        <strain evidence="3 4">DSM 21165</strain>
    </source>
</reference>
<dbReference type="PROSITE" id="PS50268">
    <property type="entry name" value="CADHERIN_2"/>
    <property type="match status" value="1"/>
</dbReference>
<evidence type="ECO:0000313" key="3">
    <source>
        <dbReference type="EMBL" id="PQV48238.1"/>
    </source>
</evidence>
<evidence type="ECO:0000259" key="2">
    <source>
        <dbReference type="PROSITE" id="PS50268"/>
    </source>
</evidence>
<dbReference type="GO" id="GO:0007156">
    <property type="term" value="P:homophilic cell adhesion via plasma membrane adhesion molecules"/>
    <property type="evidence" value="ECO:0007669"/>
    <property type="project" value="InterPro"/>
</dbReference>
<dbReference type="Gene3D" id="2.60.40.10">
    <property type="entry name" value="Immunoglobulins"/>
    <property type="match status" value="1"/>
</dbReference>
<evidence type="ECO:0000256" key="1">
    <source>
        <dbReference type="SAM" id="SignalP"/>
    </source>
</evidence>
<proteinExistence type="predicted"/>
<comment type="caution">
    <text evidence="3">The sequence shown here is derived from an EMBL/GenBank/DDBJ whole genome shotgun (WGS) entry which is preliminary data.</text>
</comment>
<dbReference type="AlphaFoldDB" id="A0A362WZ88"/>
<sequence length="470" mass="51430">MKTIKVKLLLIISVFALIVNCDNDDSISVDSIPEVQTLEREISSLPGQTFTFTGVVSDPAGIQSVNIKYEPWFLDKTIVKDSLPESYNLSYKFKVPEDEQENSVHTIPITFTNVGGKSTVENVVITLDQDIASPEIQITSPINGATILIGSGNEVDFNITVTDAELAEFKIESSILTEVFAVTGTSYTYTNSINVDTAGNYSFKVTATDVSGNEASQTVNVNILNELLFDVMYVTDVADNAGLVSDIFGVPYTTTASSEIGEDGYVFTARFYAPTANTEVRFIPQKESFEPYAFGADPNVSGKLVLGTDATVSPIVLPNMGYYEITMDLRDQTYIVTPYSPNDTAFDQVYIIGTGIFVGDTSTCTSNIDGSLMCWNFRSGKPFTQDSNNPYLWTIDVTIDDEPNNDGNNGFILNANPDGWSPFWRIDDPTSPQSTVPNGGTNYIFPDSALGKDYTFVFDTHLNRISAISR</sequence>
<dbReference type="GO" id="GO:0005509">
    <property type="term" value="F:calcium ion binding"/>
    <property type="evidence" value="ECO:0007669"/>
    <property type="project" value="InterPro"/>
</dbReference>
<dbReference type="InterPro" id="IPR013783">
    <property type="entry name" value="Ig-like_fold"/>
</dbReference>
<accession>A0A362WZ88</accession>
<dbReference type="RefSeq" id="WP_105473720.1">
    <property type="nucleotide sequence ID" value="NZ_PVEO01000005.1"/>
</dbReference>
<dbReference type="InterPro" id="IPR002126">
    <property type="entry name" value="Cadherin-like_dom"/>
</dbReference>
<dbReference type="GO" id="GO:0016020">
    <property type="term" value="C:membrane"/>
    <property type="evidence" value="ECO:0007669"/>
    <property type="project" value="InterPro"/>
</dbReference>
<feature type="signal peptide" evidence="1">
    <location>
        <begin position="1"/>
        <end position="21"/>
    </location>
</feature>